<comment type="caution">
    <text evidence="4">The sequence shown here is derived from an EMBL/GenBank/DDBJ whole genome shotgun (WGS) entry which is preliminary data.</text>
</comment>
<protein>
    <recommendedName>
        <fullName evidence="3">J domain-containing protein</fullName>
    </recommendedName>
</protein>
<dbReference type="OrthoDB" id="9779889at2"/>
<name>M1Z0Z6_NITG3</name>
<reference evidence="4 5" key="1">
    <citation type="journal article" date="2013" name="Front. Microbiol.">
        <title>The genome of Nitrospina gracilis illuminates the metabolism and evolution of the major marine nitrite oxidizer.</title>
        <authorList>
            <person name="Luecker S."/>
            <person name="Nowka B."/>
            <person name="Rattei T."/>
            <person name="Spieck E."/>
            <person name="and Daims H."/>
        </authorList>
    </citation>
    <scope>NUCLEOTIDE SEQUENCE [LARGE SCALE GENOMIC DNA]</scope>
    <source>
        <strain evidence="4 5">3/211</strain>
    </source>
</reference>
<dbReference type="EMBL" id="CAQJ01000083">
    <property type="protein sequence ID" value="CCQ91649.1"/>
    <property type="molecule type" value="Genomic_DNA"/>
</dbReference>
<dbReference type="InterPro" id="IPR008971">
    <property type="entry name" value="HSP40/DnaJ_pept-bd"/>
</dbReference>
<dbReference type="PRINTS" id="PR00625">
    <property type="entry name" value="JDOMAIN"/>
</dbReference>
<dbReference type="HOGENOM" id="CLU_017633_0_0_0"/>
<organism evidence="4 5">
    <name type="scientific">Nitrospina gracilis (strain 3/211)</name>
    <dbReference type="NCBI Taxonomy" id="1266370"/>
    <lineage>
        <taxon>Bacteria</taxon>
        <taxon>Pseudomonadati</taxon>
        <taxon>Nitrospinota/Tectimicrobiota group</taxon>
        <taxon>Nitrospinota</taxon>
        <taxon>Nitrospinia</taxon>
        <taxon>Nitrospinales</taxon>
        <taxon>Nitrospinaceae</taxon>
        <taxon>Nitrospina</taxon>
    </lineage>
</organism>
<gene>
    <name evidence="4" type="ORF">NITGR_750007</name>
</gene>
<dbReference type="InterPro" id="IPR002939">
    <property type="entry name" value="DnaJ_C"/>
</dbReference>
<dbReference type="PANTHER" id="PTHR44145:SF3">
    <property type="entry name" value="DNAJ HOMOLOG SUBFAMILY A MEMBER 3, MITOCHONDRIAL"/>
    <property type="match status" value="1"/>
</dbReference>
<dbReference type="STRING" id="1266370.NITGR_750007"/>
<dbReference type="PROSITE" id="PS50076">
    <property type="entry name" value="DNAJ_2"/>
    <property type="match status" value="1"/>
</dbReference>
<keyword evidence="1" id="KW-0143">Chaperone</keyword>
<dbReference type="GO" id="GO:0051082">
    <property type="term" value="F:unfolded protein binding"/>
    <property type="evidence" value="ECO:0007669"/>
    <property type="project" value="InterPro"/>
</dbReference>
<evidence type="ECO:0000313" key="4">
    <source>
        <dbReference type="EMBL" id="CCQ91649.1"/>
    </source>
</evidence>
<dbReference type="InterPro" id="IPR051938">
    <property type="entry name" value="Apopto_cytoskel_mod"/>
</dbReference>
<dbReference type="CDD" id="cd06257">
    <property type="entry name" value="DnaJ"/>
    <property type="match status" value="1"/>
</dbReference>
<evidence type="ECO:0000259" key="3">
    <source>
        <dbReference type="PROSITE" id="PS50076"/>
    </source>
</evidence>
<evidence type="ECO:0000313" key="5">
    <source>
        <dbReference type="Proteomes" id="UP000011704"/>
    </source>
</evidence>
<evidence type="ECO:0000256" key="1">
    <source>
        <dbReference type="ARBA" id="ARBA00023186"/>
    </source>
</evidence>
<dbReference type="SUPFAM" id="SSF46565">
    <property type="entry name" value="Chaperone J-domain"/>
    <property type="match status" value="1"/>
</dbReference>
<dbReference type="InParanoid" id="M1Z0Z6"/>
<dbReference type="InterPro" id="IPR036869">
    <property type="entry name" value="J_dom_sf"/>
</dbReference>
<dbReference type="Pfam" id="PF00226">
    <property type="entry name" value="DnaJ"/>
    <property type="match status" value="1"/>
</dbReference>
<dbReference type="AlphaFoldDB" id="M1Z0Z6"/>
<dbReference type="Pfam" id="PF01556">
    <property type="entry name" value="DnaJ_C"/>
    <property type="match status" value="1"/>
</dbReference>
<proteinExistence type="predicted"/>
<dbReference type="PANTHER" id="PTHR44145">
    <property type="entry name" value="DNAJ HOMOLOG SUBFAMILY A MEMBER 3, MITOCHONDRIAL"/>
    <property type="match status" value="1"/>
</dbReference>
<sequence>MNATRYVDLPECFQTLNVAEGVSWPEIKKAYYQLAKQYHPDKNPNDTDSEDRFKKISIAFGVLERYYRTNPAMRLKWMPNISAEDPASPKPEYEPQTKNGNGRERNRRSNSQQYVKDEDSIPANGKGYVHATPPEPEVVPKEDAQAGETGLPFSRRVGRWWNGTYRNMQSLERRVLCLDLEKTVNIESHTGLNGGTVRVRTPGGTFNIRIPAGTTNDIVMRIPEKGERGLLNRKRGDLVLRIQVNPPRAQQSEDFYYQVRVTQKDLSMGQVMVLDTHEGPIRYALPKNTVTGQTFSLKAQPDSGVPSHCNHIIVVEVVPG</sequence>
<evidence type="ECO:0000256" key="2">
    <source>
        <dbReference type="SAM" id="MobiDB-lite"/>
    </source>
</evidence>
<accession>M1Z0Z6</accession>
<feature type="domain" description="J" evidence="3">
    <location>
        <begin position="11"/>
        <end position="68"/>
    </location>
</feature>
<dbReference type="RefSeq" id="WP_005010606.1">
    <property type="nucleotide sequence ID" value="NZ_HG422173.1"/>
</dbReference>
<dbReference type="Proteomes" id="UP000011704">
    <property type="component" value="Unassembled WGS sequence"/>
</dbReference>
<dbReference type="Gene3D" id="2.60.260.20">
    <property type="entry name" value="Urease metallochaperone UreE, N-terminal domain"/>
    <property type="match status" value="1"/>
</dbReference>
<dbReference type="GO" id="GO:0006457">
    <property type="term" value="P:protein folding"/>
    <property type="evidence" value="ECO:0007669"/>
    <property type="project" value="InterPro"/>
</dbReference>
<dbReference type="InterPro" id="IPR001623">
    <property type="entry name" value="DnaJ_domain"/>
</dbReference>
<dbReference type="Gene3D" id="1.10.287.110">
    <property type="entry name" value="DnaJ domain"/>
    <property type="match status" value="1"/>
</dbReference>
<keyword evidence="5" id="KW-1185">Reference proteome</keyword>
<dbReference type="SMART" id="SM00271">
    <property type="entry name" value="DnaJ"/>
    <property type="match status" value="1"/>
</dbReference>
<feature type="region of interest" description="Disordered" evidence="2">
    <location>
        <begin position="83"/>
        <end position="147"/>
    </location>
</feature>
<dbReference type="SUPFAM" id="SSF49493">
    <property type="entry name" value="HSP40/DnaJ peptide-binding domain"/>
    <property type="match status" value="1"/>
</dbReference>